<dbReference type="EMBL" id="RSDZ01000012">
    <property type="protein sequence ID" value="RXG49633.1"/>
    <property type="molecule type" value="Genomic_DNA"/>
</dbReference>
<gene>
    <name evidence="1" type="ORF">VDGE_30601</name>
</gene>
<protein>
    <submittedName>
        <fullName evidence="1">Uncharacterized protein</fullName>
    </submittedName>
</protein>
<proteinExistence type="predicted"/>
<evidence type="ECO:0000313" key="2">
    <source>
        <dbReference type="Proteomes" id="UP000288725"/>
    </source>
</evidence>
<evidence type="ECO:0000313" key="1">
    <source>
        <dbReference type="EMBL" id="RXG49633.1"/>
    </source>
</evidence>
<name>A0A444S8D0_VERDA</name>
<dbReference type="AlphaFoldDB" id="A0A444S8D0"/>
<accession>A0A444S8D0</accession>
<sequence>MAFYGQHLLPSRSSTVRQVVQEFIWLQHQDLLRDQEHSDRARNRINKGKDEAYNDSDGCAVDSFLSGHL</sequence>
<reference evidence="1 2" key="1">
    <citation type="submission" date="2018-12" db="EMBL/GenBank/DDBJ databases">
        <title>Genome of Verticillium dahliae isolate Getta Getta.</title>
        <authorList>
            <person name="Gardiner D.M."/>
        </authorList>
    </citation>
    <scope>NUCLEOTIDE SEQUENCE [LARGE SCALE GENOMIC DNA]</scope>
    <source>
        <strain evidence="1 2">Getta Getta</strain>
    </source>
</reference>
<dbReference type="Proteomes" id="UP000288725">
    <property type="component" value="Chromosome 8"/>
</dbReference>
<comment type="caution">
    <text evidence="1">The sequence shown here is derived from an EMBL/GenBank/DDBJ whole genome shotgun (WGS) entry which is preliminary data.</text>
</comment>
<organism evidence="1 2">
    <name type="scientific">Verticillium dahliae</name>
    <name type="common">Verticillium wilt</name>
    <dbReference type="NCBI Taxonomy" id="27337"/>
    <lineage>
        <taxon>Eukaryota</taxon>
        <taxon>Fungi</taxon>
        <taxon>Dikarya</taxon>
        <taxon>Ascomycota</taxon>
        <taxon>Pezizomycotina</taxon>
        <taxon>Sordariomycetes</taxon>
        <taxon>Hypocreomycetidae</taxon>
        <taxon>Glomerellales</taxon>
        <taxon>Plectosphaerellaceae</taxon>
        <taxon>Verticillium</taxon>
    </lineage>
</organism>